<dbReference type="GO" id="GO:0035438">
    <property type="term" value="F:cyclic-di-GMP binding"/>
    <property type="evidence" value="ECO:0007669"/>
    <property type="project" value="InterPro"/>
</dbReference>
<evidence type="ECO:0000259" key="1">
    <source>
        <dbReference type="Pfam" id="PF07238"/>
    </source>
</evidence>
<comment type="caution">
    <text evidence="2">The sequence shown here is derived from an EMBL/GenBank/DDBJ whole genome shotgun (WGS) entry which is preliminary data.</text>
</comment>
<dbReference type="RefSeq" id="WP_154729380.1">
    <property type="nucleotide sequence ID" value="NZ_SZYE01000058.1"/>
</dbReference>
<dbReference type="InterPro" id="IPR009875">
    <property type="entry name" value="PilZ_domain"/>
</dbReference>
<feature type="domain" description="PilZ" evidence="1">
    <location>
        <begin position="132"/>
        <end position="213"/>
    </location>
</feature>
<dbReference type="Pfam" id="PF07238">
    <property type="entry name" value="PilZ"/>
    <property type="match status" value="1"/>
</dbReference>
<gene>
    <name evidence="2" type="ORF">FA014_09145</name>
</gene>
<accession>A0A7Z8K161</accession>
<proteinExistence type="predicted"/>
<organism evidence="2 3">
    <name type="scientific">Cellulomonas hominis</name>
    <dbReference type="NCBI Taxonomy" id="156981"/>
    <lineage>
        <taxon>Bacteria</taxon>
        <taxon>Bacillati</taxon>
        <taxon>Actinomycetota</taxon>
        <taxon>Actinomycetes</taxon>
        <taxon>Micrococcales</taxon>
        <taxon>Cellulomonadaceae</taxon>
        <taxon>Cellulomonas</taxon>
    </lineage>
</organism>
<protein>
    <submittedName>
        <fullName evidence="2">PilZ domain-containing protein</fullName>
    </submittedName>
</protein>
<evidence type="ECO:0000313" key="3">
    <source>
        <dbReference type="Proteomes" id="UP000308121"/>
    </source>
</evidence>
<dbReference type="EMBL" id="SZYE01000058">
    <property type="protein sequence ID" value="TKR23828.1"/>
    <property type="molecule type" value="Genomic_DNA"/>
</dbReference>
<dbReference type="SUPFAM" id="SSF141371">
    <property type="entry name" value="PilZ domain-like"/>
    <property type="match status" value="1"/>
</dbReference>
<sequence length="226" mass="24580">MHELALCSVEHDGHAVLSGYVRTFEDGVLWAGFEGIVRGVSEGDVYLLRVLDDARGECVYQGEVARITADTVAFVGVELLSTLQKRAVARVAVHVEVQGLARLAAAPDEHGHGGAPDAPAEAAAEDAPVDREADEIPFVFTVLDVSAHGMRMMSQTELPVGSEVRFVFPELSAAFWLQAVVVRAQPSRSGTHYGCRFVETSTRETDELFSYVLRTQGAQRRQQKLA</sequence>
<dbReference type="Gene3D" id="2.40.10.220">
    <property type="entry name" value="predicted glycosyltransferase like domains"/>
    <property type="match status" value="1"/>
</dbReference>
<dbReference type="Proteomes" id="UP000308121">
    <property type="component" value="Unassembled WGS sequence"/>
</dbReference>
<reference evidence="2 3" key="1">
    <citation type="submission" date="2019-05" db="EMBL/GenBank/DDBJ databases">
        <title>Genome sequence of Cellulomonas hominis strain CS1.</title>
        <authorList>
            <person name="Belmont J."/>
            <person name="Maclea K.S."/>
        </authorList>
    </citation>
    <scope>NUCLEOTIDE SEQUENCE [LARGE SCALE GENOMIC DNA]</scope>
    <source>
        <strain evidence="2 3">CS1</strain>
    </source>
</reference>
<dbReference type="OrthoDB" id="4824053at2"/>
<name>A0A7Z8K161_9CELL</name>
<evidence type="ECO:0000313" key="2">
    <source>
        <dbReference type="EMBL" id="TKR23828.1"/>
    </source>
</evidence>
<dbReference type="AlphaFoldDB" id="A0A7Z8K161"/>